<feature type="compositionally biased region" description="Low complexity" evidence="2">
    <location>
        <begin position="310"/>
        <end position="321"/>
    </location>
</feature>
<keyword evidence="5" id="KW-1185">Reference proteome</keyword>
<organism evidence="4 5">
    <name type="scientific">Liparis tanakae</name>
    <name type="common">Tanaka's snailfish</name>
    <dbReference type="NCBI Taxonomy" id="230148"/>
    <lineage>
        <taxon>Eukaryota</taxon>
        <taxon>Metazoa</taxon>
        <taxon>Chordata</taxon>
        <taxon>Craniata</taxon>
        <taxon>Vertebrata</taxon>
        <taxon>Euteleostomi</taxon>
        <taxon>Actinopterygii</taxon>
        <taxon>Neopterygii</taxon>
        <taxon>Teleostei</taxon>
        <taxon>Neoteleostei</taxon>
        <taxon>Acanthomorphata</taxon>
        <taxon>Eupercaria</taxon>
        <taxon>Perciformes</taxon>
        <taxon>Cottioidei</taxon>
        <taxon>Cottales</taxon>
        <taxon>Liparidae</taxon>
        <taxon>Liparis</taxon>
    </lineage>
</organism>
<dbReference type="EMBL" id="SRLO01003752">
    <property type="protein sequence ID" value="TNN31158.1"/>
    <property type="molecule type" value="Genomic_DNA"/>
</dbReference>
<gene>
    <name evidence="4" type="primary">H2-L_0</name>
    <name evidence="4" type="ORF">EYF80_058691</name>
</gene>
<proteinExistence type="predicted"/>
<accession>A0A4Z2EQP0</accession>
<feature type="compositionally biased region" description="Polar residues" evidence="2">
    <location>
        <begin position="252"/>
        <end position="261"/>
    </location>
</feature>
<name>A0A4Z2EQP0_9TELE</name>
<feature type="region of interest" description="Disordered" evidence="2">
    <location>
        <begin position="212"/>
        <end position="342"/>
    </location>
</feature>
<dbReference type="Proteomes" id="UP000314294">
    <property type="component" value="Unassembled WGS sequence"/>
</dbReference>
<dbReference type="AlphaFoldDB" id="A0A4Z2EQP0"/>
<dbReference type="SUPFAM" id="SSF48726">
    <property type="entry name" value="Immunoglobulin"/>
    <property type="match status" value="1"/>
</dbReference>
<dbReference type="InterPro" id="IPR050208">
    <property type="entry name" value="MHC_class-I_related"/>
</dbReference>
<evidence type="ECO:0000313" key="5">
    <source>
        <dbReference type="Proteomes" id="UP000314294"/>
    </source>
</evidence>
<feature type="compositionally biased region" description="Basic and acidic residues" evidence="2">
    <location>
        <begin position="297"/>
        <end position="306"/>
    </location>
</feature>
<feature type="compositionally biased region" description="Basic and acidic residues" evidence="2">
    <location>
        <begin position="227"/>
        <end position="237"/>
    </location>
</feature>
<dbReference type="InterPro" id="IPR011161">
    <property type="entry name" value="MHC_I-like_Ag-recog"/>
</dbReference>
<dbReference type="GO" id="GO:0005615">
    <property type="term" value="C:extracellular space"/>
    <property type="evidence" value="ECO:0007669"/>
    <property type="project" value="TreeGrafter"/>
</dbReference>
<dbReference type="PANTHER" id="PTHR16675">
    <property type="entry name" value="MHC CLASS I-RELATED"/>
    <property type="match status" value="1"/>
</dbReference>
<sequence>MGLLDHKVIESYDSDSKVTVPKQPWMTERLSAEYWERGAETRKRKHQWFTVNIDILKTRMRLYDSGRHVLQWMHGCSGVRQPDGTLKFTGGMDMFRYDGNNFLFMDNDNSVWVAPAEAALHAKGKWDGIQDLKNYIKRYLEYECIYRMWMFVKTQETWLKQATQTNPPELFVFTRSSKVDAIVALSCLATGFFPKDTVLRIKRNQRVLTQKDGLVSTGARPNGDNTFQRRDRSRTRVQDPSPELNPGPGSRTRVQNSTQDPSLEPGSRTRVQNSTQDPSPGLESRTRVQEPSPGPESRTRVQDRGLAETPAAGSPSGSESSVLMKAHASPSGSESSVLMKAHASPSGSEVGVLVRENAAASVVLLLGGRATRRRFEASGKLKSECYNDDNQ</sequence>
<dbReference type="Pfam" id="PF00129">
    <property type="entry name" value="MHC_I"/>
    <property type="match status" value="1"/>
</dbReference>
<dbReference type="Gene3D" id="3.30.500.10">
    <property type="entry name" value="MHC class I-like antigen recognition-like"/>
    <property type="match status" value="1"/>
</dbReference>
<dbReference type="PANTHER" id="PTHR16675:SF193">
    <property type="entry name" value="LOC571647 PROTEIN-RELATED"/>
    <property type="match status" value="1"/>
</dbReference>
<dbReference type="InterPro" id="IPR036179">
    <property type="entry name" value="Ig-like_dom_sf"/>
</dbReference>
<evidence type="ECO:0000259" key="3">
    <source>
        <dbReference type="Pfam" id="PF00129"/>
    </source>
</evidence>
<evidence type="ECO:0000256" key="2">
    <source>
        <dbReference type="SAM" id="MobiDB-lite"/>
    </source>
</evidence>
<dbReference type="OrthoDB" id="8890485at2759"/>
<feature type="domain" description="MHC class I-like antigen recognition-like" evidence="3">
    <location>
        <begin position="2"/>
        <end position="155"/>
    </location>
</feature>
<reference evidence="4 5" key="1">
    <citation type="submission" date="2019-03" db="EMBL/GenBank/DDBJ databases">
        <title>First draft genome of Liparis tanakae, snailfish: a comprehensive survey of snailfish specific genes.</title>
        <authorList>
            <person name="Kim W."/>
            <person name="Song I."/>
            <person name="Jeong J.-H."/>
            <person name="Kim D."/>
            <person name="Kim S."/>
            <person name="Ryu S."/>
            <person name="Song J.Y."/>
            <person name="Lee S.K."/>
        </authorList>
    </citation>
    <scope>NUCLEOTIDE SEQUENCE [LARGE SCALE GENOMIC DNA]</scope>
    <source>
        <tissue evidence="4">Muscle</tissue>
    </source>
</reference>
<dbReference type="InterPro" id="IPR011162">
    <property type="entry name" value="MHC_I/II-like_Ag-recog"/>
</dbReference>
<dbReference type="InterPro" id="IPR037055">
    <property type="entry name" value="MHC_I-like_Ag-recog_sf"/>
</dbReference>
<dbReference type="SUPFAM" id="SSF54452">
    <property type="entry name" value="MHC antigen-recognition domain"/>
    <property type="match status" value="1"/>
</dbReference>
<dbReference type="InterPro" id="IPR013783">
    <property type="entry name" value="Ig-like_fold"/>
</dbReference>
<feature type="compositionally biased region" description="Polar residues" evidence="2">
    <location>
        <begin position="269"/>
        <end position="278"/>
    </location>
</feature>
<evidence type="ECO:0000313" key="4">
    <source>
        <dbReference type="EMBL" id="TNN31158.1"/>
    </source>
</evidence>
<keyword evidence="1" id="KW-0325">Glycoprotein</keyword>
<evidence type="ECO:0000256" key="1">
    <source>
        <dbReference type="ARBA" id="ARBA00023180"/>
    </source>
</evidence>
<comment type="caution">
    <text evidence="4">The sequence shown here is derived from an EMBL/GenBank/DDBJ whole genome shotgun (WGS) entry which is preliminary data.</text>
</comment>
<dbReference type="Gene3D" id="2.60.40.10">
    <property type="entry name" value="Immunoglobulins"/>
    <property type="match status" value="1"/>
</dbReference>
<protein>
    <submittedName>
        <fullName evidence="4">H-2 class I histocompatibility antigen, L-D alpha chain</fullName>
    </submittedName>
</protein>
<dbReference type="GO" id="GO:0006955">
    <property type="term" value="P:immune response"/>
    <property type="evidence" value="ECO:0007669"/>
    <property type="project" value="TreeGrafter"/>
</dbReference>
<dbReference type="GO" id="GO:0009897">
    <property type="term" value="C:external side of plasma membrane"/>
    <property type="evidence" value="ECO:0007669"/>
    <property type="project" value="TreeGrafter"/>
</dbReference>